<proteinExistence type="predicted"/>
<dbReference type="Proteomes" id="UP000281192">
    <property type="component" value="Chromosome"/>
</dbReference>
<name>A0A2N5CRR7_9CAUL</name>
<dbReference type="InterPro" id="IPR007742">
    <property type="entry name" value="NosD_dom"/>
</dbReference>
<dbReference type="KEGG" id="cfh:C1707_09830"/>
<keyword evidence="6" id="KW-1185">Reference proteome</keyword>
<reference evidence="3 6" key="2">
    <citation type="submission" date="2018-01" db="EMBL/GenBank/DDBJ databases">
        <title>Complete genome sequence of Caulobacter flavus RHGG3.</title>
        <authorList>
            <person name="Yang E."/>
        </authorList>
    </citation>
    <scope>NUCLEOTIDE SEQUENCE [LARGE SCALE GENOMIC DNA]</scope>
    <source>
        <strain evidence="3 6">RHGG3</strain>
    </source>
</reference>
<dbReference type="OrthoDB" id="7178900at2"/>
<accession>A0A2N5CRR7</accession>
<organism evidence="4 5">
    <name type="scientific">Caulobacter flavus</name>
    <dbReference type="NCBI Taxonomy" id="1679497"/>
    <lineage>
        <taxon>Bacteria</taxon>
        <taxon>Pseudomonadati</taxon>
        <taxon>Pseudomonadota</taxon>
        <taxon>Alphaproteobacteria</taxon>
        <taxon>Caulobacterales</taxon>
        <taxon>Caulobacteraceae</taxon>
        <taxon>Caulobacter</taxon>
    </lineage>
</organism>
<feature type="domain" description="Periplasmic copper-binding protein NosD beta helix" evidence="2">
    <location>
        <begin position="247"/>
        <end position="346"/>
    </location>
</feature>
<dbReference type="InterPro" id="IPR011050">
    <property type="entry name" value="Pectin_lyase_fold/virulence"/>
</dbReference>
<feature type="signal peptide" evidence="1">
    <location>
        <begin position="1"/>
        <end position="20"/>
    </location>
</feature>
<gene>
    <name evidence="3" type="ORF">C1707_09830</name>
    <name evidence="4" type="ORF">CFHF_15515</name>
</gene>
<protein>
    <submittedName>
        <fullName evidence="4">3-dehydroshikimate dehydratase</fullName>
    </submittedName>
</protein>
<evidence type="ECO:0000259" key="2">
    <source>
        <dbReference type="Pfam" id="PF05048"/>
    </source>
</evidence>
<dbReference type="SUPFAM" id="SSF51126">
    <property type="entry name" value="Pectin lyase-like"/>
    <property type="match status" value="1"/>
</dbReference>
<dbReference type="Gene3D" id="2.160.20.10">
    <property type="entry name" value="Single-stranded right-handed beta-helix, Pectin lyase-like"/>
    <property type="match status" value="1"/>
</dbReference>
<evidence type="ECO:0000313" key="4">
    <source>
        <dbReference type="EMBL" id="PLR12198.1"/>
    </source>
</evidence>
<dbReference type="InterPro" id="IPR012334">
    <property type="entry name" value="Pectin_lyas_fold"/>
</dbReference>
<dbReference type="Pfam" id="PF05048">
    <property type="entry name" value="NosD"/>
    <property type="match status" value="1"/>
</dbReference>
<dbReference type="EMBL" id="PJRQ01000031">
    <property type="protein sequence ID" value="PLR12198.1"/>
    <property type="molecule type" value="Genomic_DNA"/>
</dbReference>
<feature type="chain" id="PRO_5044577812" evidence="1">
    <location>
        <begin position="21"/>
        <end position="504"/>
    </location>
</feature>
<sequence>MVRVAAAAIVAALLASPALAQDPKPIAAVAAGGPAQSGARTEPLLVDRAVDDGVKGSLRWAIETSNAEPGRYRIEIAAPAVVLKSALPPIKGPVVIEGQAFARTGGHNVIDGSGYLVRDLKSCPGMVQGQYGTNVRTASNPGFALVDTKGVTLRGLEIRGFCIGVLVLRTSNAVIADNRIVRNIGGAGVMLSGDDGKGGSTSHTTLDNKVLRNAFIENGDGLELTRGAAFNLIADNSFDGGTGNLEPSQGIEILWGNDNTVVRNRFSNYSDGLQLNWGARNYVGANVFTGNAFGISVSGEGNMIAGNEIRGNGIGIAVRPEARATANRISQNVIAGNGKPIRLCSAGGSCDEQMVRGGIVVGPPGLEHASFVGSRGMGVVFDKAGAAQVCTADNTPDKCHATPQFGLQPPRLATAHVSKDEIAVSGLLDGPPNAALVVEVFGNPPLGGEGERYLGSLRAVTDAGGRAEFSGKVAAARIGDAITATVTTPTGATSAFSSAVAVGR</sequence>
<dbReference type="AlphaFoldDB" id="A0A2N5CRR7"/>
<dbReference type="InterPro" id="IPR006626">
    <property type="entry name" value="PbH1"/>
</dbReference>
<evidence type="ECO:0000313" key="6">
    <source>
        <dbReference type="Proteomes" id="UP000281192"/>
    </source>
</evidence>
<evidence type="ECO:0000313" key="5">
    <source>
        <dbReference type="Proteomes" id="UP000234483"/>
    </source>
</evidence>
<dbReference type="EMBL" id="CP026100">
    <property type="protein sequence ID" value="AYV46540.1"/>
    <property type="molecule type" value="Genomic_DNA"/>
</dbReference>
<keyword evidence="1" id="KW-0732">Signal</keyword>
<dbReference type="RefSeq" id="WP_101713907.1">
    <property type="nucleotide sequence ID" value="NZ_CP026100.1"/>
</dbReference>
<reference evidence="4 5" key="1">
    <citation type="submission" date="2017-12" db="EMBL/GenBank/DDBJ databases">
        <title>The genome sequence of Caulobacter flavus CGMCC1 15093.</title>
        <authorList>
            <person name="Gao J."/>
            <person name="Mao X."/>
            <person name="Sun J."/>
        </authorList>
    </citation>
    <scope>NUCLEOTIDE SEQUENCE [LARGE SCALE GENOMIC DNA]</scope>
    <source>
        <strain evidence="4 5">CGMCC1 15093</strain>
    </source>
</reference>
<evidence type="ECO:0000313" key="3">
    <source>
        <dbReference type="EMBL" id="AYV46540.1"/>
    </source>
</evidence>
<evidence type="ECO:0000256" key="1">
    <source>
        <dbReference type="SAM" id="SignalP"/>
    </source>
</evidence>
<dbReference type="Proteomes" id="UP000234483">
    <property type="component" value="Unassembled WGS sequence"/>
</dbReference>
<dbReference type="SMART" id="SM00710">
    <property type="entry name" value="PbH1"/>
    <property type="match status" value="6"/>
</dbReference>